<proteinExistence type="predicted"/>
<name>A0A1Y0B319_9LAMI</name>
<keyword evidence="1" id="KW-0496">Mitochondrion</keyword>
<protein>
    <submittedName>
        <fullName evidence="1">Uncharacterized protein</fullName>
    </submittedName>
</protein>
<dbReference type="EMBL" id="KY774314">
    <property type="protein sequence ID" value="ART31784.1"/>
    <property type="molecule type" value="Genomic_DNA"/>
</dbReference>
<gene>
    <name evidence="1" type="ORF">AEK19_MT1602</name>
</gene>
<reference evidence="1" key="1">
    <citation type="submission" date="2017-03" db="EMBL/GenBank/DDBJ databases">
        <title>The mitochondrial genome of the carnivorous plant Utricularia reniformis (Lentibulariaceae): structure, comparative analysis and evolutionary landmarks.</title>
        <authorList>
            <person name="Silva S.R."/>
            <person name="Alvarenga D.O."/>
            <person name="Michael T.P."/>
            <person name="Miranda V.F.O."/>
            <person name="Varani A.M."/>
        </authorList>
    </citation>
    <scope>NUCLEOTIDE SEQUENCE</scope>
</reference>
<sequence>MKDDSYKAINTEGYFSDWSYCPLRFTANKAASVFGRVEISIS</sequence>
<accession>A0A1Y0B319</accession>
<geneLocation type="mitochondrion" evidence="1"/>
<evidence type="ECO:0000313" key="1">
    <source>
        <dbReference type="EMBL" id="ART31784.1"/>
    </source>
</evidence>
<organism evidence="1">
    <name type="scientific">Utricularia reniformis</name>
    <dbReference type="NCBI Taxonomy" id="192314"/>
    <lineage>
        <taxon>Eukaryota</taxon>
        <taxon>Viridiplantae</taxon>
        <taxon>Streptophyta</taxon>
        <taxon>Embryophyta</taxon>
        <taxon>Tracheophyta</taxon>
        <taxon>Spermatophyta</taxon>
        <taxon>Magnoliopsida</taxon>
        <taxon>eudicotyledons</taxon>
        <taxon>Gunneridae</taxon>
        <taxon>Pentapetalae</taxon>
        <taxon>asterids</taxon>
        <taxon>lamiids</taxon>
        <taxon>Lamiales</taxon>
        <taxon>Lentibulariaceae</taxon>
        <taxon>Utricularia</taxon>
    </lineage>
</organism>
<dbReference type="AlphaFoldDB" id="A0A1Y0B319"/>